<accession>A7NR72</accession>
<keyword evidence="2" id="KW-0812">Transmembrane</keyword>
<dbReference type="KEGG" id="rca:Rcas_4035"/>
<feature type="compositionally biased region" description="Low complexity" evidence="1">
    <location>
        <begin position="267"/>
        <end position="282"/>
    </location>
</feature>
<gene>
    <name evidence="3" type="ordered locus">Rcas_4035</name>
</gene>
<feature type="transmembrane region" description="Helical" evidence="2">
    <location>
        <begin position="193"/>
        <end position="214"/>
    </location>
</feature>
<feature type="compositionally biased region" description="Polar residues" evidence="1">
    <location>
        <begin position="283"/>
        <end position="292"/>
    </location>
</feature>
<feature type="transmembrane region" description="Helical" evidence="2">
    <location>
        <begin position="53"/>
        <end position="74"/>
    </location>
</feature>
<feature type="transmembrane region" description="Helical" evidence="2">
    <location>
        <begin position="144"/>
        <end position="164"/>
    </location>
</feature>
<feature type="region of interest" description="Disordered" evidence="1">
    <location>
        <begin position="244"/>
        <end position="358"/>
    </location>
</feature>
<dbReference type="EMBL" id="CP000804">
    <property type="protein sequence ID" value="ABU60068.1"/>
    <property type="molecule type" value="Genomic_DNA"/>
</dbReference>
<dbReference type="eggNOG" id="ENOG5030VZ1">
    <property type="taxonomic scope" value="Bacteria"/>
</dbReference>
<proteinExistence type="predicted"/>
<keyword evidence="4" id="KW-1185">Reference proteome</keyword>
<protein>
    <submittedName>
        <fullName evidence="3">Uncharacterized protein</fullName>
    </submittedName>
</protein>
<reference evidence="3 4" key="1">
    <citation type="submission" date="2007-08" db="EMBL/GenBank/DDBJ databases">
        <title>Complete sequence of Roseiflexus castenholzii DSM 13941.</title>
        <authorList>
            <consortium name="US DOE Joint Genome Institute"/>
            <person name="Copeland A."/>
            <person name="Lucas S."/>
            <person name="Lapidus A."/>
            <person name="Barry K."/>
            <person name="Glavina del Rio T."/>
            <person name="Dalin E."/>
            <person name="Tice H."/>
            <person name="Pitluck S."/>
            <person name="Thompson L.S."/>
            <person name="Brettin T."/>
            <person name="Bruce D."/>
            <person name="Detter J.C."/>
            <person name="Han C."/>
            <person name="Tapia R."/>
            <person name="Schmutz J."/>
            <person name="Larimer F."/>
            <person name="Land M."/>
            <person name="Hauser L."/>
            <person name="Kyrpides N."/>
            <person name="Mikhailova N."/>
            <person name="Bryant D.A."/>
            <person name="Hanada S."/>
            <person name="Tsukatani Y."/>
            <person name="Richardson P."/>
        </authorList>
    </citation>
    <scope>NUCLEOTIDE SEQUENCE [LARGE SCALE GENOMIC DNA]</scope>
    <source>
        <strain evidence="4">DSM 13941 / HLO8</strain>
    </source>
</reference>
<feature type="compositionally biased region" description="Polar residues" evidence="1">
    <location>
        <begin position="331"/>
        <end position="349"/>
    </location>
</feature>
<name>A7NR72_ROSCS</name>
<evidence type="ECO:0000313" key="3">
    <source>
        <dbReference type="EMBL" id="ABU60068.1"/>
    </source>
</evidence>
<feature type="transmembrane region" description="Helical" evidence="2">
    <location>
        <begin position="21"/>
        <end position="41"/>
    </location>
</feature>
<evidence type="ECO:0000256" key="2">
    <source>
        <dbReference type="SAM" id="Phobius"/>
    </source>
</evidence>
<evidence type="ECO:0000256" key="1">
    <source>
        <dbReference type="SAM" id="MobiDB-lite"/>
    </source>
</evidence>
<evidence type="ECO:0000313" key="4">
    <source>
        <dbReference type="Proteomes" id="UP000000263"/>
    </source>
</evidence>
<sequence>MWSLTISLISRVVFRKARPGLLLLYSVFVFPALPRLVSLLTRSVDIRSELIVYVYWCTISLAFWMLLFGLMWTVSGGIPHILFMLLSSVSKGGDSALIPGYIAMVQRAARVVAEKKVCTNLKAHDWQQIETIVRWKFDSINGRLQAFSLGVGALGLSGILALLFSQEEIRSWFRQFQEFINMLGVGVIVEDDVSIFFVLGMVGIAFLLAAIYFARSYIELRVLEAMGIICSLAASGFGVQQHSEQAEESAPLTAPPDTTSATAVPMPSAAPGSEASGSAVSSMNMTGASVRSSGEPFNAAPSSGETLAPAEASPLCAAPASGAPDVAQFPEDSSSGITDAPASSDTLNHPSAHPDHRS</sequence>
<keyword evidence="2" id="KW-1133">Transmembrane helix</keyword>
<organism evidence="3 4">
    <name type="scientific">Roseiflexus castenholzii (strain DSM 13941 / HLO8)</name>
    <dbReference type="NCBI Taxonomy" id="383372"/>
    <lineage>
        <taxon>Bacteria</taxon>
        <taxon>Bacillati</taxon>
        <taxon>Chloroflexota</taxon>
        <taxon>Chloroflexia</taxon>
        <taxon>Chloroflexales</taxon>
        <taxon>Roseiflexineae</taxon>
        <taxon>Roseiflexaceae</taxon>
        <taxon>Roseiflexus</taxon>
    </lineage>
</organism>
<dbReference type="HOGENOM" id="CLU_773577_0_0_0"/>
<dbReference type="Proteomes" id="UP000000263">
    <property type="component" value="Chromosome"/>
</dbReference>
<dbReference type="AlphaFoldDB" id="A7NR72"/>
<keyword evidence="2" id="KW-0472">Membrane</keyword>